<evidence type="ECO:0000313" key="11">
    <source>
        <dbReference type="EMBL" id="CAI8777731.1"/>
    </source>
</evidence>
<feature type="binding site" evidence="8">
    <location>
        <position position="199"/>
    </location>
    <ligand>
        <name>Zn(2+)</name>
        <dbReference type="ChEBI" id="CHEBI:29105"/>
        <note>catalytic</note>
    </ligand>
</feature>
<comment type="similarity">
    <text evidence="8">Belongs to the peptidase M48 family. BepA subfamily.</text>
</comment>
<comment type="function">
    <text evidence="8">Functions as both a chaperone and a metalloprotease. Maintains the integrity of the outer membrane by promoting either the assembly or the elimination of outer membrane proteins, depending on their folding state.</text>
</comment>
<organism evidence="11 12">
    <name type="scientific">Methylocaldum szegediense</name>
    <dbReference type="NCBI Taxonomy" id="73780"/>
    <lineage>
        <taxon>Bacteria</taxon>
        <taxon>Pseudomonadati</taxon>
        <taxon>Pseudomonadota</taxon>
        <taxon>Gammaproteobacteria</taxon>
        <taxon>Methylococcales</taxon>
        <taxon>Methylococcaceae</taxon>
        <taxon>Methylocaldum</taxon>
    </lineage>
</organism>
<dbReference type="Gene3D" id="1.25.40.10">
    <property type="entry name" value="Tetratricopeptide repeat domain"/>
    <property type="match status" value="1"/>
</dbReference>
<reference evidence="11 12" key="1">
    <citation type="submission" date="2023-03" db="EMBL/GenBank/DDBJ databases">
        <authorList>
            <person name="Pearce D."/>
        </authorList>
    </citation>
    <scope>NUCLEOTIDE SEQUENCE [LARGE SCALE GENOMIC DNA]</scope>
    <source>
        <strain evidence="11">Msz</strain>
    </source>
</reference>
<proteinExistence type="inferred from homology"/>
<feature type="binding site" evidence="8">
    <location>
        <position position="138"/>
    </location>
    <ligand>
        <name>Zn(2+)</name>
        <dbReference type="ChEBI" id="CHEBI:29105"/>
        <note>catalytic</note>
    </ligand>
</feature>
<feature type="active site" evidence="8">
    <location>
        <position position="135"/>
    </location>
</feature>
<dbReference type="InterPro" id="IPR011990">
    <property type="entry name" value="TPR-like_helical_dom_sf"/>
</dbReference>
<dbReference type="Pfam" id="PF14559">
    <property type="entry name" value="TPR_19"/>
    <property type="match status" value="1"/>
</dbReference>
<feature type="active site" description="Proton donor" evidence="8">
    <location>
        <position position="203"/>
    </location>
</feature>
<name>A0ABN8WZJ7_9GAMM</name>
<dbReference type="Gene3D" id="3.30.2010.10">
    <property type="entry name" value="Metalloproteases ('zincins'), catalytic domain"/>
    <property type="match status" value="1"/>
</dbReference>
<dbReference type="PANTHER" id="PTHR22726:SF1">
    <property type="entry name" value="METALLOENDOPEPTIDASE OMA1, MITOCHONDRIAL"/>
    <property type="match status" value="1"/>
</dbReference>
<sequence length="484" mass="53939" precursor="true">MKFDKLVASLLILCYGSWALQPAYAQLNLELPEIGDPTGTLMTPQQEKELGEAFYRKLHSQLEISQDPEVNDYIQSIGQKLVGASDNPAQPFHFFVVNDPTINAFAGPGGYIGVNSGLILTSEAESELASVLAHEIAHVTQRHLYQTFQAAGRLALPTAAAMLAAVLLGAKSAQLGQAALMAAQAANVQYQINFTRDNEAEADRVGMQILSKSDFDPRAMPTFFERLQQSTRFVGRELPEFLMTHPVTVSRISDTRGRAEQFPYRQYPDSFAYQLVRAKLRVQTAARPHDALNYFKAVSGQGTKLQQDVSAYGLALALIANARPAEAKPVLQRLMEVYPDQSHFPNALASAELETKNYARAIELYEAALQRFPENRALTLNYVRVLLTTGKAKEARKLLQNYTRRHPPTPEVYTLLARAYSQLGNDAESHRYVAESYYASGQNRAAILQLRLAQKAAGNDFYLNSVIDERLKQLLAEEEERRKQ</sequence>
<comment type="cofactor">
    <cofactor evidence="8">
        <name>Zn(2+)</name>
        <dbReference type="ChEBI" id="CHEBI:29105"/>
    </cofactor>
    <text evidence="8">Binds 1 zinc ion per subunit.</text>
</comment>
<dbReference type="EC" id="3.4.-.-" evidence="8"/>
<evidence type="ECO:0000256" key="1">
    <source>
        <dbReference type="ARBA" id="ARBA00022670"/>
    </source>
</evidence>
<feature type="chain" id="PRO_5044914737" description="Putative beta-barrel assembly-enhancing protease" evidence="8">
    <location>
        <begin position="26"/>
        <end position="484"/>
    </location>
</feature>
<dbReference type="InterPro" id="IPR001915">
    <property type="entry name" value="Peptidase_M48"/>
</dbReference>
<keyword evidence="3 8" id="KW-0732">Signal</keyword>
<comment type="subcellular location">
    <subcellularLocation>
        <location evidence="8">Periplasm</location>
    </subcellularLocation>
</comment>
<evidence type="ECO:0000256" key="7">
    <source>
        <dbReference type="ARBA" id="ARBA00023049"/>
    </source>
</evidence>
<dbReference type="InterPro" id="IPR019734">
    <property type="entry name" value="TPR_rpt"/>
</dbReference>
<dbReference type="RefSeq" id="WP_317963743.1">
    <property type="nucleotide sequence ID" value="NZ_OX458333.1"/>
</dbReference>
<keyword evidence="6 8" id="KW-0862">Zinc</keyword>
<gene>
    <name evidence="11" type="ORF">MSZNOR_1159</name>
</gene>
<evidence type="ECO:0000313" key="12">
    <source>
        <dbReference type="Proteomes" id="UP001162030"/>
    </source>
</evidence>
<keyword evidence="5 8" id="KW-0378">Hydrolase</keyword>
<evidence type="ECO:0000256" key="4">
    <source>
        <dbReference type="ARBA" id="ARBA00022764"/>
    </source>
</evidence>
<dbReference type="PANTHER" id="PTHR22726">
    <property type="entry name" value="METALLOENDOPEPTIDASE OMA1"/>
    <property type="match status" value="1"/>
</dbReference>
<keyword evidence="12" id="KW-1185">Reference proteome</keyword>
<dbReference type="CDD" id="cd07333">
    <property type="entry name" value="M48C_bepA_like"/>
    <property type="match status" value="1"/>
</dbReference>
<accession>A0ABN8WZJ7</accession>
<dbReference type="EMBL" id="OX458333">
    <property type="protein sequence ID" value="CAI8777731.1"/>
    <property type="molecule type" value="Genomic_DNA"/>
</dbReference>
<dbReference type="Pfam" id="PF01435">
    <property type="entry name" value="Peptidase_M48"/>
    <property type="match status" value="1"/>
</dbReference>
<keyword evidence="9" id="KW-0802">TPR repeat</keyword>
<evidence type="ECO:0000256" key="8">
    <source>
        <dbReference type="HAMAP-Rule" id="MF_00997"/>
    </source>
</evidence>
<evidence type="ECO:0000256" key="3">
    <source>
        <dbReference type="ARBA" id="ARBA00022729"/>
    </source>
</evidence>
<dbReference type="GO" id="GO:0006508">
    <property type="term" value="P:proteolysis"/>
    <property type="evidence" value="ECO:0007669"/>
    <property type="project" value="UniProtKB-KW"/>
</dbReference>
<evidence type="ECO:0000256" key="9">
    <source>
        <dbReference type="PROSITE-ProRule" id="PRU00339"/>
    </source>
</evidence>
<feature type="binding site" evidence="8">
    <location>
        <position position="134"/>
    </location>
    <ligand>
        <name>Zn(2+)</name>
        <dbReference type="ChEBI" id="CHEBI:29105"/>
        <note>catalytic</note>
    </ligand>
</feature>
<keyword evidence="4 8" id="KW-0574">Periplasm</keyword>
<dbReference type="HAMAP" id="MF_00997">
    <property type="entry name" value="Protease_BepA"/>
    <property type="match status" value="1"/>
</dbReference>
<keyword evidence="1 8" id="KW-0645">Protease</keyword>
<dbReference type="SUPFAM" id="SSF48452">
    <property type="entry name" value="TPR-like"/>
    <property type="match status" value="1"/>
</dbReference>
<feature type="signal peptide" evidence="8">
    <location>
        <begin position="1"/>
        <end position="25"/>
    </location>
</feature>
<keyword evidence="2 8" id="KW-0479">Metal-binding</keyword>
<dbReference type="Proteomes" id="UP001162030">
    <property type="component" value="Chromosome"/>
</dbReference>
<evidence type="ECO:0000256" key="5">
    <source>
        <dbReference type="ARBA" id="ARBA00022801"/>
    </source>
</evidence>
<dbReference type="InterPro" id="IPR030873">
    <property type="entry name" value="Protease_BepA"/>
</dbReference>
<protein>
    <recommendedName>
        <fullName evidence="8">Putative beta-barrel assembly-enhancing protease</fullName>
        <ecNumber evidence="8">3.4.-.-</ecNumber>
    </recommendedName>
</protein>
<dbReference type="PROSITE" id="PS50005">
    <property type="entry name" value="TPR"/>
    <property type="match status" value="1"/>
</dbReference>
<feature type="repeat" description="TPR" evidence="9">
    <location>
        <begin position="342"/>
        <end position="375"/>
    </location>
</feature>
<keyword evidence="7 8" id="KW-0482">Metalloprotease</keyword>
<evidence type="ECO:0000256" key="6">
    <source>
        <dbReference type="ARBA" id="ARBA00022833"/>
    </source>
</evidence>
<feature type="domain" description="Peptidase M48" evidence="10">
    <location>
        <begin position="70"/>
        <end position="258"/>
    </location>
</feature>
<dbReference type="GO" id="GO:0008233">
    <property type="term" value="F:peptidase activity"/>
    <property type="evidence" value="ECO:0007669"/>
    <property type="project" value="UniProtKB-KW"/>
</dbReference>
<dbReference type="InterPro" id="IPR051156">
    <property type="entry name" value="Mito/Outer_Membr_Metalloprot"/>
</dbReference>
<evidence type="ECO:0000256" key="2">
    <source>
        <dbReference type="ARBA" id="ARBA00022723"/>
    </source>
</evidence>
<dbReference type="Pfam" id="PF13174">
    <property type="entry name" value="TPR_6"/>
    <property type="match status" value="1"/>
</dbReference>
<evidence type="ECO:0000259" key="10">
    <source>
        <dbReference type="Pfam" id="PF01435"/>
    </source>
</evidence>